<dbReference type="EMBL" id="CP000113">
    <property type="protein sequence ID" value="ABF89874.1"/>
    <property type="molecule type" value="Genomic_DNA"/>
</dbReference>
<keyword evidence="2" id="KW-1185">Reference proteome</keyword>
<evidence type="ECO:0000313" key="2">
    <source>
        <dbReference type="Proteomes" id="UP000002402"/>
    </source>
</evidence>
<dbReference type="KEGG" id="mxa:MXAN_2829"/>
<name>Q1D8I3_MYXXD</name>
<sequence length="113" mass="11711">MAVAADAFGHVEAGGEAGVGPRRGSVRGQWADAEGVLRSARRAAEHIAVVGVPARRQRGSQAAPVRLLPVEVAGMSRPSTVLLEVVTASGARVRFSVGTDVEYVARLVAELGR</sequence>
<dbReference type="Proteomes" id="UP000002402">
    <property type="component" value="Chromosome"/>
</dbReference>
<proteinExistence type="predicted"/>
<dbReference type="HOGENOM" id="CLU_2130757_0_0_7"/>
<dbReference type="EnsemblBacteria" id="ABF89874">
    <property type="protein sequence ID" value="ABF89874"/>
    <property type="gene ID" value="MXAN_2829"/>
</dbReference>
<gene>
    <name evidence="1" type="ordered locus">MXAN_2829</name>
</gene>
<dbReference type="AlphaFoldDB" id="Q1D8I3"/>
<organism evidence="1 2">
    <name type="scientific">Myxococcus xanthus (strain DK1622)</name>
    <dbReference type="NCBI Taxonomy" id="246197"/>
    <lineage>
        <taxon>Bacteria</taxon>
        <taxon>Pseudomonadati</taxon>
        <taxon>Myxococcota</taxon>
        <taxon>Myxococcia</taxon>
        <taxon>Myxococcales</taxon>
        <taxon>Cystobacterineae</taxon>
        <taxon>Myxococcaceae</taxon>
        <taxon>Myxococcus</taxon>
    </lineage>
</organism>
<dbReference type="STRING" id="246197.MXAN_2829"/>
<accession>Q1D8I3</accession>
<evidence type="ECO:0000313" key="1">
    <source>
        <dbReference type="EMBL" id="ABF89874.1"/>
    </source>
</evidence>
<reference evidence="1 2" key="1">
    <citation type="journal article" date="2006" name="Proc. Natl. Acad. Sci. U.S.A.">
        <title>Evolution of sensory complexity recorded in a myxobacterial genome.</title>
        <authorList>
            <person name="Goldman B.S."/>
            <person name="Nierman W.C."/>
            <person name="Kaiser D."/>
            <person name="Slater S.C."/>
            <person name="Durkin A.S."/>
            <person name="Eisen J.A."/>
            <person name="Ronning C.M."/>
            <person name="Barbazuk W.B."/>
            <person name="Blanchard M."/>
            <person name="Field C."/>
            <person name="Halling C."/>
            <person name="Hinkle G."/>
            <person name="Iartchuk O."/>
            <person name="Kim H.S."/>
            <person name="Mackenzie C."/>
            <person name="Madupu R."/>
            <person name="Miller N."/>
            <person name="Shvartsbeyn A."/>
            <person name="Sullivan S.A."/>
            <person name="Vaudin M."/>
            <person name="Wiegand R."/>
            <person name="Kaplan H.B."/>
        </authorList>
    </citation>
    <scope>NUCLEOTIDE SEQUENCE [LARGE SCALE GENOMIC DNA]</scope>
    <source>
        <strain evidence="2">DK1622</strain>
    </source>
</reference>
<protein>
    <submittedName>
        <fullName evidence="1">Uncharacterized protein</fullName>
    </submittedName>
</protein>